<keyword evidence="1" id="KW-0732">Signal</keyword>
<comment type="caution">
    <text evidence="2">The sequence shown here is derived from an EMBL/GenBank/DDBJ whole genome shotgun (WGS) entry which is preliminary data.</text>
</comment>
<feature type="chain" id="PRO_5047035723" description="Membrane or secreted protein" evidence="1">
    <location>
        <begin position="33"/>
        <end position="661"/>
    </location>
</feature>
<sequence>MTFRAESDVRNHFLLSLFVLASGCFLTSPVTADEGAPAPREVAGNAGAGGYLSAIKIMPADAAGVVMVPDMPGLCEAWQKTTLHALGNDASMQPLMEASLGAEGGLWSQVGDKVGVRPKDLYEIGSGEVVLAWLPFENDRRQPSCLCVVADIRGKVDAASNVLDRIDADLKKNGATRADVDHRGQVVRVYQPKTRPGQLKIEEVVIALTGERVIAADRQSVVTELLDAISDGGRESSLAKDEVYQSVIKQVAERTEIQTPGTNLDWFVRPLAMGRIIRDVAKVDRGNKVKILNLLEDQGFDAIKAMGGTVIVAQEDFDLLHRGYIYAPPVTNKPDRYRLAARILQFPNGDLYNLPGWIPASTASVTQVNWKLESAFWAIESLVDEAFNDQIFRPTIDGIREDEEGPQIDIAKNVLPNLGEHLVLLTDNTSPVTVDSERVLVAIEIRDEEAIRAAVEKAMEVEPDVTLVESVPGVDIWKVQRGDGDDGVDQEFFDDFQFEEAIDEEQTPLLNTWAIAVVGKGKGGNQPYLVFASHDTFLIEVANRIQAGATDGLASLPEIKSLLAKTQSVGADQVAIQRIVRLRESLRTKYELQRRGELKQNDSVLSTLIRRMMDKKGEQEIERPNVEKWPAFDEVQEFLRNASSFVETTDGGWNLNSFILH</sequence>
<evidence type="ECO:0000256" key="1">
    <source>
        <dbReference type="SAM" id="SignalP"/>
    </source>
</evidence>
<reference evidence="2 3" key="1">
    <citation type="submission" date="2017-05" db="EMBL/GenBank/DDBJ databases">
        <authorList>
            <person name="Varghese N."/>
            <person name="Submissions S."/>
        </authorList>
    </citation>
    <scope>NUCLEOTIDE SEQUENCE [LARGE SCALE GENOMIC DNA]</scope>
    <source>
        <strain evidence="2 3">DSM 25457</strain>
    </source>
</reference>
<feature type="signal peptide" evidence="1">
    <location>
        <begin position="1"/>
        <end position="32"/>
    </location>
</feature>
<evidence type="ECO:0000313" key="2">
    <source>
        <dbReference type="EMBL" id="SMP51365.1"/>
    </source>
</evidence>
<keyword evidence="3" id="KW-1185">Reference proteome</keyword>
<proteinExistence type="predicted"/>
<name>A0ABY1Q095_9BACT</name>
<protein>
    <recommendedName>
        <fullName evidence="4">Membrane or secreted protein</fullName>
    </recommendedName>
</protein>
<dbReference type="EMBL" id="FXUG01000003">
    <property type="protein sequence ID" value="SMP51365.1"/>
    <property type="molecule type" value="Genomic_DNA"/>
</dbReference>
<accession>A0ABY1Q095</accession>
<gene>
    <name evidence="2" type="ORF">SAMN06265222_103263</name>
</gene>
<dbReference type="PROSITE" id="PS51257">
    <property type="entry name" value="PROKAR_LIPOPROTEIN"/>
    <property type="match status" value="1"/>
</dbReference>
<evidence type="ECO:0000313" key="3">
    <source>
        <dbReference type="Proteomes" id="UP001158067"/>
    </source>
</evidence>
<evidence type="ECO:0008006" key="4">
    <source>
        <dbReference type="Google" id="ProtNLM"/>
    </source>
</evidence>
<dbReference type="Proteomes" id="UP001158067">
    <property type="component" value="Unassembled WGS sequence"/>
</dbReference>
<organism evidence="2 3">
    <name type="scientific">Neorhodopirellula lusitana</name>
    <dbReference type="NCBI Taxonomy" id="445327"/>
    <lineage>
        <taxon>Bacteria</taxon>
        <taxon>Pseudomonadati</taxon>
        <taxon>Planctomycetota</taxon>
        <taxon>Planctomycetia</taxon>
        <taxon>Pirellulales</taxon>
        <taxon>Pirellulaceae</taxon>
        <taxon>Neorhodopirellula</taxon>
    </lineage>
</organism>